<dbReference type="EMBL" id="BMAO01027638">
    <property type="protein sequence ID" value="GFR18615.1"/>
    <property type="molecule type" value="Genomic_DNA"/>
</dbReference>
<keyword evidence="3" id="KW-1185">Reference proteome</keyword>
<evidence type="ECO:0000313" key="2">
    <source>
        <dbReference type="EMBL" id="GFR18615.1"/>
    </source>
</evidence>
<gene>
    <name evidence="2" type="ORF">TNCT_551421</name>
</gene>
<dbReference type="Proteomes" id="UP000887116">
    <property type="component" value="Unassembled WGS sequence"/>
</dbReference>
<evidence type="ECO:0000313" key="3">
    <source>
        <dbReference type="Proteomes" id="UP000887116"/>
    </source>
</evidence>
<feature type="region of interest" description="Disordered" evidence="1">
    <location>
        <begin position="34"/>
        <end position="70"/>
    </location>
</feature>
<comment type="caution">
    <text evidence="2">The sequence shown here is derived from an EMBL/GenBank/DDBJ whole genome shotgun (WGS) entry which is preliminary data.</text>
</comment>
<protein>
    <submittedName>
        <fullName evidence="2">Uncharacterized protein</fullName>
    </submittedName>
</protein>
<sequence length="126" mass="13759">MRQGTNGPPTHRLDLTEGPWVDRHACFMTKGTWVESALPNPSTARQRPCDGGTNGPPTHRSDLTEGPWVDSPACFTTQDRWVANALPNPSTARQRPCVGGKTVRQPTVRLDGRNLGGPSHLLHSRC</sequence>
<reference evidence="2" key="1">
    <citation type="submission" date="2020-07" db="EMBL/GenBank/DDBJ databases">
        <title>Multicomponent nature underlies the extraordinary mechanical properties of spider dragline silk.</title>
        <authorList>
            <person name="Kono N."/>
            <person name="Nakamura H."/>
            <person name="Mori M."/>
            <person name="Yoshida Y."/>
            <person name="Ohtoshi R."/>
            <person name="Malay A.D."/>
            <person name="Moran D.A.P."/>
            <person name="Tomita M."/>
            <person name="Numata K."/>
            <person name="Arakawa K."/>
        </authorList>
    </citation>
    <scope>NUCLEOTIDE SEQUENCE</scope>
</reference>
<dbReference type="AlphaFoldDB" id="A0A8X6J3L9"/>
<name>A0A8X6J3L9_TRICU</name>
<evidence type="ECO:0000256" key="1">
    <source>
        <dbReference type="SAM" id="MobiDB-lite"/>
    </source>
</evidence>
<proteinExistence type="predicted"/>
<accession>A0A8X6J3L9</accession>
<organism evidence="2 3">
    <name type="scientific">Trichonephila clavata</name>
    <name type="common">Joro spider</name>
    <name type="synonym">Nephila clavata</name>
    <dbReference type="NCBI Taxonomy" id="2740835"/>
    <lineage>
        <taxon>Eukaryota</taxon>
        <taxon>Metazoa</taxon>
        <taxon>Ecdysozoa</taxon>
        <taxon>Arthropoda</taxon>
        <taxon>Chelicerata</taxon>
        <taxon>Arachnida</taxon>
        <taxon>Araneae</taxon>
        <taxon>Araneomorphae</taxon>
        <taxon>Entelegynae</taxon>
        <taxon>Araneoidea</taxon>
        <taxon>Nephilidae</taxon>
        <taxon>Trichonephila</taxon>
    </lineage>
</organism>
<feature type="region of interest" description="Disordered" evidence="1">
    <location>
        <begin position="85"/>
        <end position="126"/>
    </location>
</feature>